<dbReference type="SUPFAM" id="SSF52540">
    <property type="entry name" value="P-loop containing nucleoside triphosphate hydrolases"/>
    <property type="match status" value="1"/>
</dbReference>
<keyword evidence="3" id="KW-0378">Hydrolase</keyword>
<dbReference type="GO" id="GO:0003925">
    <property type="term" value="F:G protein activity"/>
    <property type="evidence" value="ECO:0007669"/>
    <property type="project" value="UniProtKB-EC"/>
</dbReference>
<dbReference type="PANTHER" id="PTHR45704">
    <property type="entry name" value="RAS-LIKE FAMILY MEMBER 11"/>
    <property type="match status" value="1"/>
</dbReference>
<dbReference type="PRINTS" id="PR00449">
    <property type="entry name" value="RASTRNSFRMNG"/>
</dbReference>
<reference evidence="5 6" key="1">
    <citation type="journal article" date="2017" name="Gigascience">
        <title>Draft genome of the honey bee ectoparasitic mite, Tropilaelaps mercedesae, is shaped by the parasitic life history.</title>
        <authorList>
            <person name="Dong X."/>
            <person name="Armstrong S.D."/>
            <person name="Xia D."/>
            <person name="Makepeace B.L."/>
            <person name="Darby A.C."/>
            <person name="Kadowaki T."/>
        </authorList>
    </citation>
    <scope>NUCLEOTIDE SEQUENCE [LARGE SCALE GENOMIC DNA]</scope>
    <source>
        <strain evidence="5">Wuxi-XJTLU</strain>
    </source>
</reference>
<dbReference type="PROSITE" id="PS51421">
    <property type="entry name" value="RAS"/>
    <property type="match status" value="1"/>
</dbReference>
<accession>A0A1V9X2H8</accession>
<gene>
    <name evidence="5" type="ORF">BIW11_13429</name>
</gene>
<dbReference type="STRING" id="418985.A0A1V9X2H8"/>
<dbReference type="OrthoDB" id="18798at2759"/>
<organism evidence="5 6">
    <name type="scientific">Tropilaelaps mercedesae</name>
    <dbReference type="NCBI Taxonomy" id="418985"/>
    <lineage>
        <taxon>Eukaryota</taxon>
        <taxon>Metazoa</taxon>
        <taxon>Ecdysozoa</taxon>
        <taxon>Arthropoda</taxon>
        <taxon>Chelicerata</taxon>
        <taxon>Arachnida</taxon>
        <taxon>Acari</taxon>
        <taxon>Parasitiformes</taxon>
        <taxon>Mesostigmata</taxon>
        <taxon>Gamasina</taxon>
        <taxon>Dermanyssoidea</taxon>
        <taxon>Laelapidae</taxon>
        <taxon>Tropilaelaps</taxon>
    </lineage>
</organism>
<comment type="caution">
    <text evidence="5">The sequence shown here is derived from an EMBL/GenBank/DDBJ whole genome shotgun (WGS) entry which is preliminary data.</text>
</comment>
<evidence type="ECO:0000313" key="5">
    <source>
        <dbReference type="EMBL" id="OQR67596.1"/>
    </source>
</evidence>
<proteinExistence type="inferred from homology"/>
<dbReference type="InterPro" id="IPR051065">
    <property type="entry name" value="Ras-related_GTPase"/>
</dbReference>
<evidence type="ECO:0000313" key="6">
    <source>
        <dbReference type="Proteomes" id="UP000192247"/>
    </source>
</evidence>
<dbReference type="EMBL" id="MNPL01028251">
    <property type="protein sequence ID" value="OQR67596.1"/>
    <property type="molecule type" value="Genomic_DNA"/>
</dbReference>
<evidence type="ECO:0000256" key="1">
    <source>
        <dbReference type="ARBA" id="ARBA00008344"/>
    </source>
</evidence>
<dbReference type="InterPro" id="IPR027417">
    <property type="entry name" value="P-loop_NTPase"/>
</dbReference>
<dbReference type="InterPro" id="IPR001806">
    <property type="entry name" value="Small_GTPase"/>
</dbReference>
<dbReference type="PROSITE" id="PS51419">
    <property type="entry name" value="RAB"/>
    <property type="match status" value="1"/>
</dbReference>
<dbReference type="SMART" id="SM00173">
    <property type="entry name" value="RAS"/>
    <property type="match status" value="1"/>
</dbReference>
<dbReference type="AlphaFoldDB" id="A0A1V9X2H8"/>
<name>A0A1V9X2H8_9ACAR</name>
<dbReference type="Gene3D" id="3.40.50.300">
    <property type="entry name" value="P-loop containing nucleotide triphosphate hydrolases"/>
    <property type="match status" value="1"/>
</dbReference>
<comment type="similarity">
    <text evidence="1">Belongs to the small GTPase superfamily. Ras family.</text>
</comment>
<comment type="catalytic activity">
    <reaction evidence="4">
        <text>GTP + H2O = GDP + phosphate + H(+)</text>
        <dbReference type="Rhea" id="RHEA:19669"/>
        <dbReference type="ChEBI" id="CHEBI:15377"/>
        <dbReference type="ChEBI" id="CHEBI:15378"/>
        <dbReference type="ChEBI" id="CHEBI:37565"/>
        <dbReference type="ChEBI" id="CHEBI:43474"/>
        <dbReference type="ChEBI" id="CHEBI:58189"/>
        <dbReference type="EC" id="3.6.5.2"/>
    </reaction>
</comment>
<dbReference type="GO" id="GO:0005525">
    <property type="term" value="F:GTP binding"/>
    <property type="evidence" value="ECO:0007669"/>
    <property type="project" value="InterPro"/>
</dbReference>
<evidence type="ECO:0000256" key="4">
    <source>
        <dbReference type="ARBA" id="ARBA00048098"/>
    </source>
</evidence>
<dbReference type="Proteomes" id="UP000192247">
    <property type="component" value="Unassembled WGS sequence"/>
</dbReference>
<sequence length="210" mass="23200">MSDTKQTVRITVLGPKEAGKTALVFRYMARLFVGVSTSENKINQIRSNTSSSSPAGLDNLYHHCVCLDNILYDLEILDLADSKNGPKFERRSDAFIVVYSVASSSDFNIAKQLCESLQATYPRKPVLLIGNKMDLPRQVLTNEGQQVGGALFAEVSAAHIGSWEVHQAMYRLLRRVSEVTVDPALNTTKCHFVAQSKPFGRRDSMDTSSA</sequence>
<protein>
    <recommendedName>
        <fullName evidence="2">small monomeric GTPase</fullName>
        <ecNumber evidence="2">3.6.5.2</ecNumber>
    </recommendedName>
</protein>
<dbReference type="EC" id="3.6.5.2" evidence="2"/>
<dbReference type="InParanoid" id="A0A1V9X2H8"/>
<dbReference type="Pfam" id="PF00071">
    <property type="entry name" value="Ras"/>
    <property type="match status" value="1"/>
</dbReference>
<dbReference type="SMART" id="SM00175">
    <property type="entry name" value="RAB"/>
    <property type="match status" value="1"/>
</dbReference>
<keyword evidence="6" id="KW-1185">Reference proteome</keyword>
<evidence type="ECO:0000256" key="2">
    <source>
        <dbReference type="ARBA" id="ARBA00011984"/>
    </source>
</evidence>
<evidence type="ECO:0000256" key="3">
    <source>
        <dbReference type="ARBA" id="ARBA00022801"/>
    </source>
</evidence>